<name>A0ABP8G047_9ACTN</name>
<dbReference type="EMBL" id="BAABET010000005">
    <property type="protein sequence ID" value="GAA4314559.1"/>
    <property type="molecule type" value="Genomic_DNA"/>
</dbReference>
<comment type="caution">
    <text evidence="1">The sequence shown here is derived from an EMBL/GenBank/DDBJ whole genome shotgun (WGS) entry which is preliminary data.</text>
</comment>
<keyword evidence="2" id="KW-1185">Reference proteome</keyword>
<gene>
    <name evidence="1" type="ORF">GCM10023086_35890</name>
</gene>
<dbReference type="Proteomes" id="UP001501115">
    <property type="component" value="Unassembled WGS sequence"/>
</dbReference>
<organism evidence="1 2">
    <name type="scientific">Streptomyces venetus</name>
    <dbReference type="NCBI Taxonomy" id="1701086"/>
    <lineage>
        <taxon>Bacteria</taxon>
        <taxon>Bacillati</taxon>
        <taxon>Actinomycetota</taxon>
        <taxon>Actinomycetes</taxon>
        <taxon>Kitasatosporales</taxon>
        <taxon>Streptomycetaceae</taxon>
        <taxon>Streptomyces</taxon>
    </lineage>
</organism>
<sequence>MTAAAAPAAPYEPVVCCTSSTMEIVSIANGWRAAKPGSRNVQAPRVRSSRPYPGRAEAVEFSEVFGFRFSEIFGFRFSEVCGFRDFFEVTVDATARAFLPPGSATRSAGGAESCPLARNCGRCRGPVRRGDPTAIRSRQLCVRQSWFDLG</sequence>
<reference evidence="2" key="1">
    <citation type="journal article" date="2019" name="Int. J. Syst. Evol. Microbiol.">
        <title>The Global Catalogue of Microorganisms (GCM) 10K type strain sequencing project: providing services to taxonomists for standard genome sequencing and annotation.</title>
        <authorList>
            <consortium name="The Broad Institute Genomics Platform"/>
            <consortium name="The Broad Institute Genome Sequencing Center for Infectious Disease"/>
            <person name="Wu L."/>
            <person name="Ma J."/>
        </authorList>
    </citation>
    <scope>NUCLEOTIDE SEQUENCE [LARGE SCALE GENOMIC DNA]</scope>
    <source>
        <strain evidence="2">JCM 31290</strain>
    </source>
</reference>
<evidence type="ECO:0000313" key="1">
    <source>
        <dbReference type="EMBL" id="GAA4314559.1"/>
    </source>
</evidence>
<evidence type="ECO:0000313" key="2">
    <source>
        <dbReference type="Proteomes" id="UP001501115"/>
    </source>
</evidence>
<accession>A0ABP8G047</accession>
<proteinExistence type="predicted"/>
<protein>
    <submittedName>
        <fullName evidence="1">Uncharacterized protein</fullName>
    </submittedName>
</protein>